<dbReference type="EMBL" id="RAQO01000006">
    <property type="protein sequence ID" value="RKF18111.1"/>
    <property type="molecule type" value="Genomic_DNA"/>
</dbReference>
<keyword evidence="1" id="KW-0175">Coiled coil</keyword>
<accession>A0A420EBR0</accession>
<protein>
    <recommendedName>
        <fullName evidence="4">KfrA N-terminal DNA-binding domain-containing protein</fullName>
    </recommendedName>
</protein>
<comment type="caution">
    <text evidence="2">The sequence shown here is derived from an EMBL/GenBank/DDBJ whole genome shotgun (WGS) entry which is preliminary data.</text>
</comment>
<evidence type="ECO:0000313" key="3">
    <source>
        <dbReference type="Proteomes" id="UP000286482"/>
    </source>
</evidence>
<dbReference type="OrthoDB" id="6388459at2"/>
<name>A0A420EBR0_9ALTE</name>
<reference evidence="2 3" key="1">
    <citation type="submission" date="2018-09" db="EMBL/GenBank/DDBJ databases">
        <authorList>
            <person name="Wang Z."/>
        </authorList>
    </citation>
    <scope>NUCLEOTIDE SEQUENCE [LARGE SCALE GENOMIC DNA]</scope>
    <source>
        <strain evidence="2 3">ALS 81</strain>
    </source>
</reference>
<evidence type="ECO:0000313" key="2">
    <source>
        <dbReference type="EMBL" id="RKF18111.1"/>
    </source>
</evidence>
<sequence length="108" mass="12317">MSIDVLEQALVTVIRQGKEPSMAQIKAQLAVSVPMRDIIACLQNYKRSPDYFHELAKSAEYELKPVPISKPEQDDSTLLLAQLQRDHLALQQRVEILEQMLKELSDKT</sequence>
<evidence type="ECO:0000256" key="1">
    <source>
        <dbReference type="SAM" id="Coils"/>
    </source>
</evidence>
<dbReference type="RefSeq" id="WP_120355336.1">
    <property type="nucleotide sequence ID" value="NZ_RAQO01000006.1"/>
</dbReference>
<dbReference type="AlphaFoldDB" id="A0A420EBR0"/>
<proteinExistence type="predicted"/>
<evidence type="ECO:0008006" key="4">
    <source>
        <dbReference type="Google" id="ProtNLM"/>
    </source>
</evidence>
<gene>
    <name evidence="2" type="ORF">DBZ36_12815</name>
</gene>
<dbReference type="Proteomes" id="UP000286482">
    <property type="component" value="Unassembled WGS sequence"/>
</dbReference>
<feature type="coiled-coil region" evidence="1">
    <location>
        <begin position="80"/>
        <end position="107"/>
    </location>
</feature>
<keyword evidence="3" id="KW-1185">Reference proteome</keyword>
<organism evidence="2 3">
    <name type="scientific">Alginatibacterium sediminis</name>
    <dbReference type="NCBI Taxonomy" id="2164068"/>
    <lineage>
        <taxon>Bacteria</taxon>
        <taxon>Pseudomonadati</taxon>
        <taxon>Pseudomonadota</taxon>
        <taxon>Gammaproteobacteria</taxon>
        <taxon>Alteromonadales</taxon>
        <taxon>Alteromonadaceae</taxon>
        <taxon>Alginatibacterium</taxon>
    </lineage>
</organism>